<comment type="function">
    <text evidence="3">Participates actively in the response to hyperosmotic and heat shock by preventing the aggregation of stress-denatured proteins, in association with DnaK and GrpE. It is the nucleotide exchange factor for DnaK and may function as a thermosensor. Unfolded proteins bind initially to DnaJ; upon interaction with the DnaJ-bound protein, DnaK hydrolyzes its bound ATP, resulting in the formation of a stable complex. GrpE releases ADP from DnaK; ATP binding to DnaK triggers the release of the substrate protein, thus completing the reaction cycle. Several rounds of ATP-dependent interactions between DnaJ, DnaK and GrpE are required for fully efficient folding.</text>
</comment>
<dbReference type="GO" id="GO:0006457">
    <property type="term" value="P:protein folding"/>
    <property type="evidence" value="ECO:0007669"/>
    <property type="project" value="InterPro"/>
</dbReference>
<reference evidence="6 7" key="1">
    <citation type="submission" date="2019-06" db="EMBL/GenBank/DDBJ databases">
        <title>Sequencing the genomes of 1000 actinobacteria strains.</title>
        <authorList>
            <person name="Klenk H.-P."/>
        </authorList>
    </citation>
    <scope>NUCLEOTIDE SEQUENCE [LARGE SCALE GENOMIC DNA]</scope>
    <source>
        <strain evidence="6 7">DSM 102200</strain>
    </source>
</reference>
<dbReference type="InterPro" id="IPR013805">
    <property type="entry name" value="GrpE_CC"/>
</dbReference>
<keyword evidence="2 3" id="KW-0143">Chaperone</keyword>
<proteinExistence type="inferred from homology"/>
<dbReference type="InterPro" id="IPR009012">
    <property type="entry name" value="GrpE_head"/>
</dbReference>
<dbReference type="GO" id="GO:0000774">
    <property type="term" value="F:adenyl-nucleotide exchange factor activity"/>
    <property type="evidence" value="ECO:0007669"/>
    <property type="project" value="InterPro"/>
</dbReference>
<dbReference type="InterPro" id="IPR000740">
    <property type="entry name" value="GrpE"/>
</dbReference>
<dbReference type="Proteomes" id="UP000316096">
    <property type="component" value="Unassembled WGS sequence"/>
</dbReference>
<sequence>MSDMRNGGPGKGAPSPQEPRAWPDELGGRPAQPQAGEPREGPRPAQAEGDRSGRAEPGAEDAASRISELEDRWRRALADLDNCRKRAVRALEEERGAERARASAQWLPVLDNLERALEHAEAEPGSVVQGVASVLEQAREVIGRLGFPRQDDEGAAFDPFRHEAVSTVAGADAAEGTVVRVLSPAYGVGERQLRPAQVVVAKGSGDGAAP</sequence>
<dbReference type="PRINTS" id="PR00773">
    <property type="entry name" value="GRPEPROTEIN"/>
</dbReference>
<dbReference type="EMBL" id="VFOZ01000001">
    <property type="protein sequence ID" value="TQM00921.1"/>
    <property type="molecule type" value="Genomic_DNA"/>
</dbReference>
<evidence type="ECO:0000256" key="1">
    <source>
        <dbReference type="ARBA" id="ARBA00009054"/>
    </source>
</evidence>
<dbReference type="RefSeq" id="WP_141960807.1">
    <property type="nucleotide sequence ID" value="NZ_VFOZ01000001.1"/>
</dbReference>
<evidence type="ECO:0000313" key="7">
    <source>
        <dbReference type="Proteomes" id="UP000316096"/>
    </source>
</evidence>
<dbReference type="Pfam" id="PF01025">
    <property type="entry name" value="GrpE"/>
    <property type="match status" value="1"/>
</dbReference>
<protein>
    <recommendedName>
        <fullName evidence="3">Protein GrpE</fullName>
    </recommendedName>
    <alternativeName>
        <fullName evidence="3">HSP-70 cofactor</fullName>
    </alternativeName>
</protein>
<feature type="region of interest" description="Disordered" evidence="5">
    <location>
        <begin position="1"/>
        <end position="71"/>
    </location>
</feature>
<evidence type="ECO:0000256" key="3">
    <source>
        <dbReference type="HAMAP-Rule" id="MF_01151"/>
    </source>
</evidence>
<dbReference type="CDD" id="cd00446">
    <property type="entry name" value="GrpE"/>
    <property type="match status" value="1"/>
</dbReference>
<dbReference type="GO" id="GO:0042803">
    <property type="term" value="F:protein homodimerization activity"/>
    <property type="evidence" value="ECO:0007669"/>
    <property type="project" value="InterPro"/>
</dbReference>
<comment type="subcellular location">
    <subcellularLocation>
        <location evidence="3">Cytoplasm</location>
    </subcellularLocation>
</comment>
<dbReference type="PANTHER" id="PTHR21237:SF23">
    <property type="entry name" value="GRPE PROTEIN HOMOLOG, MITOCHONDRIAL"/>
    <property type="match status" value="1"/>
</dbReference>
<dbReference type="PANTHER" id="PTHR21237">
    <property type="entry name" value="GRPE PROTEIN"/>
    <property type="match status" value="1"/>
</dbReference>
<dbReference type="GO" id="GO:0005737">
    <property type="term" value="C:cytoplasm"/>
    <property type="evidence" value="ECO:0007669"/>
    <property type="project" value="UniProtKB-SubCell"/>
</dbReference>
<accession>A0A543CV31</accession>
<dbReference type="SUPFAM" id="SSF51064">
    <property type="entry name" value="Head domain of nucleotide exchange factor GrpE"/>
    <property type="match status" value="1"/>
</dbReference>
<dbReference type="Gene3D" id="2.30.22.10">
    <property type="entry name" value="Head domain of nucleotide exchange factor GrpE"/>
    <property type="match status" value="1"/>
</dbReference>
<keyword evidence="3" id="KW-0346">Stress response</keyword>
<comment type="caution">
    <text evidence="6">The sequence shown here is derived from an EMBL/GenBank/DDBJ whole genome shotgun (WGS) entry which is preliminary data.</text>
</comment>
<dbReference type="HAMAP" id="MF_01151">
    <property type="entry name" value="GrpE"/>
    <property type="match status" value="1"/>
</dbReference>
<evidence type="ECO:0000256" key="4">
    <source>
        <dbReference type="RuleBase" id="RU004478"/>
    </source>
</evidence>
<gene>
    <name evidence="3" type="primary">grpE</name>
    <name evidence="6" type="ORF">FB559_6649</name>
</gene>
<dbReference type="OrthoDB" id="5191115at2"/>
<dbReference type="Gene3D" id="3.90.20.20">
    <property type="match status" value="1"/>
</dbReference>
<dbReference type="GO" id="GO:0051082">
    <property type="term" value="F:unfolded protein binding"/>
    <property type="evidence" value="ECO:0007669"/>
    <property type="project" value="TreeGrafter"/>
</dbReference>
<comment type="similarity">
    <text evidence="1 3 4">Belongs to the GrpE family.</text>
</comment>
<organism evidence="6 7">
    <name type="scientific">Actinoallomurus bryophytorum</name>
    <dbReference type="NCBI Taxonomy" id="1490222"/>
    <lineage>
        <taxon>Bacteria</taxon>
        <taxon>Bacillati</taxon>
        <taxon>Actinomycetota</taxon>
        <taxon>Actinomycetes</taxon>
        <taxon>Streptosporangiales</taxon>
        <taxon>Thermomonosporaceae</taxon>
        <taxon>Actinoallomurus</taxon>
    </lineage>
</organism>
<evidence type="ECO:0000256" key="5">
    <source>
        <dbReference type="SAM" id="MobiDB-lite"/>
    </source>
</evidence>
<feature type="compositionally biased region" description="Basic and acidic residues" evidence="5">
    <location>
        <begin position="37"/>
        <end position="54"/>
    </location>
</feature>
<keyword evidence="3" id="KW-0963">Cytoplasm</keyword>
<comment type="subunit">
    <text evidence="3">Homodimer.</text>
</comment>
<dbReference type="AlphaFoldDB" id="A0A543CV31"/>
<keyword evidence="7" id="KW-1185">Reference proteome</keyword>
<dbReference type="GO" id="GO:0051087">
    <property type="term" value="F:protein-folding chaperone binding"/>
    <property type="evidence" value="ECO:0007669"/>
    <property type="project" value="InterPro"/>
</dbReference>
<evidence type="ECO:0000313" key="6">
    <source>
        <dbReference type="EMBL" id="TQM00921.1"/>
    </source>
</evidence>
<evidence type="ECO:0000256" key="2">
    <source>
        <dbReference type="ARBA" id="ARBA00023186"/>
    </source>
</evidence>
<dbReference type="SUPFAM" id="SSF58014">
    <property type="entry name" value="Coiled-coil domain of nucleotide exchange factor GrpE"/>
    <property type="match status" value="1"/>
</dbReference>
<name>A0A543CV31_9ACTN</name>